<reference evidence="5 6" key="1">
    <citation type="submission" date="2016-08" db="EMBL/GenBank/DDBJ databases">
        <title>Identification and validation of antigenic proteins from Pajaroellobacter abortibovis using de-novo genome sequence assembly and reverse vaccinology.</title>
        <authorList>
            <person name="Welly B.T."/>
            <person name="Miller M.R."/>
            <person name="Stott J.L."/>
            <person name="Blanchard M.T."/>
            <person name="Islas-Trejo A.D."/>
            <person name="O'Rourke S.M."/>
            <person name="Young A.E."/>
            <person name="Medrano J.F."/>
            <person name="Van Eenennaam A.L."/>
        </authorList>
    </citation>
    <scope>NUCLEOTIDE SEQUENCE [LARGE SCALE GENOMIC DNA]</scope>
    <source>
        <strain evidence="5 6">BTF92-0548A/99-0131</strain>
    </source>
</reference>
<accession>A0A1L6MZS3</accession>
<keyword evidence="6" id="KW-1185">Reference proteome</keyword>
<evidence type="ECO:0000313" key="6">
    <source>
        <dbReference type="Proteomes" id="UP000185544"/>
    </source>
</evidence>
<feature type="domain" description="DUF7168" evidence="4">
    <location>
        <begin position="158"/>
        <end position="271"/>
    </location>
</feature>
<evidence type="ECO:0000256" key="1">
    <source>
        <dbReference type="SAM" id="MobiDB-lite"/>
    </source>
</evidence>
<dbReference type="Proteomes" id="UP000185544">
    <property type="component" value="Chromosome"/>
</dbReference>
<dbReference type="InterPro" id="IPR055592">
    <property type="entry name" value="DUF7168"/>
</dbReference>
<dbReference type="KEGG" id="pabo:BCY86_05445"/>
<evidence type="ECO:0000259" key="2">
    <source>
        <dbReference type="Pfam" id="PF10263"/>
    </source>
</evidence>
<evidence type="ECO:0000313" key="5">
    <source>
        <dbReference type="EMBL" id="APS00907.1"/>
    </source>
</evidence>
<name>A0A1L6MZS3_9BACT</name>
<proteinExistence type="predicted"/>
<dbReference type="InterPro" id="IPR024498">
    <property type="entry name" value="DUF2786"/>
</dbReference>
<evidence type="ECO:0008006" key="7">
    <source>
        <dbReference type="Google" id="ProtNLM"/>
    </source>
</evidence>
<protein>
    <recommendedName>
        <fullName evidence="7">DUF2786 domain-containing protein</fullName>
    </recommendedName>
</protein>
<dbReference type="STRING" id="1882918.BCY86_05445"/>
<dbReference type="AlphaFoldDB" id="A0A1L6MZS3"/>
<feature type="domain" description="SprT-like" evidence="2">
    <location>
        <begin position="12"/>
        <end position="75"/>
    </location>
</feature>
<dbReference type="Pfam" id="PF10979">
    <property type="entry name" value="DUF2786"/>
    <property type="match status" value="1"/>
</dbReference>
<feature type="domain" description="DUF2786" evidence="3">
    <location>
        <begin position="100"/>
        <end position="137"/>
    </location>
</feature>
<dbReference type="Pfam" id="PF10263">
    <property type="entry name" value="SprT-like"/>
    <property type="match status" value="1"/>
</dbReference>
<organism evidence="5 6">
    <name type="scientific">Pajaroellobacter abortibovis</name>
    <dbReference type="NCBI Taxonomy" id="1882918"/>
    <lineage>
        <taxon>Bacteria</taxon>
        <taxon>Pseudomonadati</taxon>
        <taxon>Myxococcota</taxon>
        <taxon>Polyangia</taxon>
        <taxon>Polyangiales</taxon>
        <taxon>Polyangiaceae</taxon>
    </lineage>
</organism>
<feature type="region of interest" description="Disordered" evidence="1">
    <location>
        <begin position="80"/>
        <end position="99"/>
    </location>
</feature>
<evidence type="ECO:0000259" key="4">
    <source>
        <dbReference type="Pfam" id="PF23771"/>
    </source>
</evidence>
<evidence type="ECO:0000259" key="3">
    <source>
        <dbReference type="Pfam" id="PF10979"/>
    </source>
</evidence>
<dbReference type="InterPro" id="IPR006640">
    <property type="entry name" value="SprT-like_domain"/>
</dbReference>
<dbReference type="EMBL" id="CP016908">
    <property type="protein sequence ID" value="APS00907.1"/>
    <property type="molecule type" value="Genomic_DNA"/>
</dbReference>
<gene>
    <name evidence="5" type="ORF">BCY86_05445</name>
</gene>
<sequence>MTPPLFRLSESQTKLGEWNGALRTLELSRPFLLNNPWLAAVEVLKHEMAHQYVEEILKVRREPPHGPTFQKICHERGIDANAAGSPAVPPPPSEHTPSKKLHERILHLLALAKSPNPHEAEAAAVAAQRLMLKYNITVLQSGQALSYSFRQLGQPKRRVFENERLLSLILTKHFFVEAIWVPVYLPHLAKRATVLEIMGTHENLELAEYIHTFLTYTSEQLWKQQKRQCPGIHSGQRQTFLAGVMNGFLDKLSSSSNRKHSLELVQVKNQELTSFSQRRYPAVERVRYKGQTHNEVYAQGKDVGSRIVLFRAIQGETRFQGKNLPVFSTIAYINLQQTTR</sequence>
<dbReference type="Pfam" id="PF23771">
    <property type="entry name" value="DUF7168"/>
    <property type="match status" value="1"/>
</dbReference>
<dbReference type="GO" id="GO:0006950">
    <property type="term" value="P:response to stress"/>
    <property type="evidence" value="ECO:0007669"/>
    <property type="project" value="UniProtKB-ARBA"/>
</dbReference>